<dbReference type="PANTHER" id="PTHR46481:SF8">
    <property type="entry name" value="ZINC FINGER BED DOMAIN-CONTAINING PROTEIN RICESLEEPER 1-LIKE"/>
    <property type="match status" value="1"/>
</dbReference>
<gene>
    <name evidence="1" type="ORF">LSAT_V11C700352740</name>
</gene>
<dbReference type="InterPro" id="IPR052035">
    <property type="entry name" value="ZnF_BED_domain_contain"/>
</dbReference>
<proteinExistence type="predicted"/>
<evidence type="ECO:0000313" key="1">
    <source>
        <dbReference type="EMBL" id="KAJ0196433.1"/>
    </source>
</evidence>
<name>A0A9R1V167_LACSA</name>
<dbReference type="Proteomes" id="UP000235145">
    <property type="component" value="Unassembled WGS sequence"/>
</dbReference>
<sequence length="363" mass="41520">MVIDKTLNKVKCPYCPKLMCAHTKKNGMRSMGSHLRLYCVNSPVYDPKGKGDSKKQSLLSFKKLGESGASYLEFHSFSQDKYRKSLARLCVKDNQPFNVVDDVGFREFVSDLQPLFKFPSRWTVARDCLKLYKEEESQLKDVLKDQVVSITTDTWTSIQNTNYSCLTNWGIEKVFTVTMDNASSNDGAIRQQKSVRLRLIVVLDPQNKMCYLVYCLWLIYGKDSLKIKNILEHVNKRLMGLFEHFKNKSQRERCEKTKDVSSSRQETGYFDGGDGVDLEDDFASVVLELAFSVGGRVIDATRSSLIEETAKALIYTQDWICSSPIDIQFKNMIGAYVVELVEKLEKTELDELGNDEVIQMDED</sequence>
<evidence type="ECO:0008006" key="3">
    <source>
        <dbReference type="Google" id="ProtNLM"/>
    </source>
</evidence>
<keyword evidence="2" id="KW-1185">Reference proteome</keyword>
<dbReference type="EMBL" id="NBSK02000007">
    <property type="protein sequence ID" value="KAJ0196433.1"/>
    <property type="molecule type" value="Genomic_DNA"/>
</dbReference>
<comment type="caution">
    <text evidence="1">The sequence shown here is derived from an EMBL/GenBank/DDBJ whole genome shotgun (WGS) entry which is preliminary data.</text>
</comment>
<dbReference type="SUPFAM" id="SSF140996">
    <property type="entry name" value="Hermes dimerisation domain"/>
    <property type="match status" value="1"/>
</dbReference>
<dbReference type="SUPFAM" id="SSF53098">
    <property type="entry name" value="Ribonuclease H-like"/>
    <property type="match status" value="1"/>
</dbReference>
<evidence type="ECO:0000313" key="2">
    <source>
        <dbReference type="Proteomes" id="UP000235145"/>
    </source>
</evidence>
<reference evidence="1 2" key="1">
    <citation type="journal article" date="2017" name="Nat. Commun.">
        <title>Genome assembly with in vitro proximity ligation data and whole-genome triplication in lettuce.</title>
        <authorList>
            <person name="Reyes-Chin-Wo S."/>
            <person name="Wang Z."/>
            <person name="Yang X."/>
            <person name="Kozik A."/>
            <person name="Arikit S."/>
            <person name="Song C."/>
            <person name="Xia L."/>
            <person name="Froenicke L."/>
            <person name="Lavelle D.O."/>
            <person name="Truco M.J."/>
            <person name="Xia R."/>
            <person name="Zhu S."/>
            <person name="Xu C."/>
            <person name="Xu H."/>
            <person name="Xu X."/>
            <person name="Cox K."/>
            <person name="Korf I."/>
            <person name="Meyers B.C."/>
            <person name="Michelmore R.W."/>
        </authorList>
    </citation>
    <scope>NUCLEOTIDE SEQUENCE [LARGE SCALE GENOMIC DNA]</scope>
    <source>
        <strain evidence="2">cv. Salinas</strain>
        <tissue evidence="1">Seedlings</tissue>
    </source>
</reference>
<protein>
    <recommendedName>
        <fullName evidence="3">BED-type domain-containing protein</fullName>
    </recommendedName>
</protein>
<organism evidence="1 2">
    <name type="scientific">Lactuca sativa</name>
    <name type="common">Garden lettuce</name>
    <dbReference type="NCBI Taxonomy" id="4236"/>
    <lineage>
        <taxon>Eukaryota</taxon>
        <taxon>Viridiplantae</taxon>
        <taxon>Streptophyta</taxon>
        <taxon>Embryophyta</taxon>
        <taxon>Tracheophyta</taxon>
        <taxon>Spermatophyta</taxon>
        <taxon>Magnoliopsida</taxon>
        <taxon>eudicotyledons</taxon>
        <taxon>Gunneridae</taxon>
        <taxon>Pentapetalae</taxon>
        <taxon>asterids</taxon>
        <taxon>campanulids</taxon>
        <taxon>Asterales</taxon>
        <taxon>Asteraceae</taxon>
        <taxon>Cichorioideae</taxon>
        <taxon>Cichorieae</taxon>
        <taxon>Lactucinae</taxon>
        <taxon>Lactuca</taxon>
    </lineage>
</organism>
<accession>A0A9R1V167</accession>
<dbReference type="InterPro" id="IPR012337">
    <property type="entry name" value="RNaseH-like_sf"/>
</dbReference>
<dbReference type="AlphaFoldDB" id="A0A9R1V167"/>
<dbReference type="PANTHER" id="PTHR46481">
    <property type="entry name" value="ZINC FINGER BED DOMAIN-CONTAINING PROTEIN 4"/>
    <property type="match status" value="1"/>
</dbReference>